<feature type="region of interest" description="Disordered" evidence="1">
    <location>
        <begin position="141"/>
        <end position="160"/>
    </location>
</feature>
<proteinExistence type="predicted"/>
<feature type="region of interest" description="Disordered" evidence="1">
    <location>
        <begin position="239"/>
        <end position="295"/>
    </location>
</feature>
<dbReference type="EMBL" id="JARBHB010000012">
    <property type="protein sequence ID" value="KAJ8871310.1"/>
    <property type="molecule type" value="Genomic_DNA"/>
</dbReference>
<organism evidence="2 3">
    <name type="scientific">Dryococelus australis</name>
    <dbReference type="NCBI Taxonomy" id="614101"/>
    <lineage>
        <taxon>Eukaryota</taxon>
        <taxon>Metazoa</taxon>
        <taxon>Ecdysozoa</taxon>
        <taxon>Arthropoda</taxon>
        <taxon>Hexapoda</taxon>
        <taxon>Insecta</taxon>
        <taxon>Pterygota</taxon>
        <taxon>Neoptera</taxon>
        <taxon>Polyneoptera</taxon>
        <taxon>Phasmatodea</taxon>
        <taxon>Verophasmatodea</taxon>
        <taxon>Anareolatae</taxon>
        <taxon>Phasmatidae</taxon>
        <taxon>Eurycanthinae</taxon>
        <taxon>Dryococelus</taxon>
    </lineage>
</organism>
<protein>
    <submittedName>
        <fullName evidence="2">Uncharacterized protein</fullName>
    </submittedName>
</protein>
<evidence type="ECO:0000313" key="2">
    <source>
        <dbReference type="EMBL" id="KAJ8871310.1"/>
    </source>
</evidence>
<keyword evidence="3" id="KW-1185">Reference proteome</keyword>
<evidence type="ECO:0000313" key="3">
    <source>
        <dbReference type="Proteomes" id="UP001159363"/>
    </source>
</evidence>
<name>A0ABQ9GH27_9NEOP</name>
<dbReference type="Proteomes" id="UP001159363">
    <property type="component" value="Chromosome 11"/>
</dbReference>
<gene>
    <name evidence="2" type="ORF">PR048_027627</name>
</gene>
<comment type="caution">
    <text evidence="2">The sequence shown here is derived from an EMBL/GenBank/DDBJ whole genome shotgun (WGS) entry which is preliminary data.</text>
</comment>
<feature type="compositionally biased region" description="Basic and acidic residues" evidence="1">
    <location>
        <begin position="239"/>
        <end position="254"/>
    </location>
</feature>
<sequence>MKMSVVVDVLERRRGAATTRVRLELALSTLVSRPQVLGVGTANPGRHVTTTRRLVCSELPTIGIKEAYKINSIKPDRMGSNRRRCVHVVAYLKCMIQELADAIRTDSVEMVYIELEWFCFTQFKVNTFAFPRQAISLETRGRGDPAVNPLAPHEGELGSIPGRVTPDFRMWETCRTMPLVGGFSRGSPVRPCLFVPALLQTHLASPLSPPKTTTLRAAQISSLTHSLTLDTRPKYKEAVTNRSAGEERVLEPAVKRRKSASRPDTRPPRRAASRVSAPIVSDGDLPSLPSTFLTP</sequence>
<accession>A0ABQ9GH27</accession>
<evidence type="ECO:0000256" key="1">
    <source>
        <dbReference type="SAM" id="MobiDB-lite"/>
    </source>
</evidence>
<reference evidence="2 3" key="1">
    <citation type="submission" date="2023-02" db="EMBL/GenBank/DDBJ databases">
        <title>LHISI_Scaffold_Assembly.</title>
        <authorList>
            <person name="Stuart O.P."/>
            <person name="Cleave R."/>
            <person name="Magrath M.J.L."/>
            <person name="Mikheyev A.S."/>
        </authorList>
    </citation>
    <scope>NUCLEOTIDE SEQUENCE [LARGE SCALE GENOMIC DNA]</scope>
    <source>
        <strain evidence="2">Daus_M_001</strain>
        <tissue evidence="2">Leg muscle</tissue>
    </source>
</reference>